<protein>
    <submittedName>
        <fullName evidence="1">Uncharacterized protein</fullName>
    </submittedName>
</protein>
<dbReference type="Proteomes" id="UP000515317">
    <property type="component" value="Chromosome"/>
</dbReference>
<organism evidence="1 2">
    <name type="scientific">Terrihabitans soli</name>
    <dbReference type="NCBI Taxonomy" id="708113"/>
    <lineage>
        <taxon>Bacteria</taxon>
        <taxon>Pseudomonadati</taxon>
        <taxon>Pseudomonadota</taxon>
        <taxon>Alphaproteobacteria</taxon>
        <taxon>Hyphomicrobiales</taxon>
        <taxon>Terrihabitans</taxon>
    </lineage>
</organism>
<sequence>MPDMNSETGIFVAVLAFLFGVLGAFARFVQRLSRLESRVETCEADGAKTEIVLAQLVGQMQAVSETLGAVRLYAAENYVPLERMAIVENKIDGLGQRSGAIEAKQAEQGATLEAIKDMVTDIRTSLARR</sequence>
<evidence type="ECO:0000313" key="1">
    <source>
        <dbReference type="EMBL" id="BCJ90376.1"/>
    </source>
</evidence>
<reference evidence="1 2" key="1">
    <citation type="submission" date="2020-08" db="EMBL/GenBank/DDBJ databases">
        <title>Genome sequence of Rhizobiales bacterium strain IZ6.</title>
        <authorList>
            <person name="Nakai R."/>
            <person name="Naganuma T."/>
        </authorList>
    </citation>
    <scope>NUCLEOTIDE SEQUENCE [LARGE SCALE GENOMIC DNA]</scope>
    <source>
        <strain evidence="1 2">IZ6</strain>
    </source>
</reference>
<evidence type="ECO:0000313" key="2">
    <source>
        <dbReference type="Proteomes" id="UP000515317"/>
    </source>
</evidence>
<name>A0A6S6QM00_9HYPH</name>
<dbReference type="KEGG" id="tso:IZ6_11110"/>
<dbReference type="EMBL" id="AP023361">
    <property type="protein sequence ID" value="BCJ90376.1"/>
    <property type="molecule type" value="Genomic_DNA"/>
</dbReference>
<proteinExistence type="predicted"/>
<dbReference type="AlphaFoldDB" id="A0A6S6QM00"/>
<accession>A0A6S6QM00</accession>
<keyword evidence="2" id="KW-1185">Reference proteome</keyword>
<gene>
    <name evidence="1" type="ORF">IZ6_11110</name>
</gene>